<evidence type="ECO:0000313" key="2">
    <source>
        <dbReference type="EMBL" id="JAD47216.1"/>
    </source>
</evidence>
<evidence type="ECO:0000256" key="1">
    <source>
        <dbReference type="SAM" id="MobiDB-lite"/>
    </source>
</evidence>
<dbReference type="AlphaFoldDB" id="A0A0A9A803"/>
<reference evidence="2" key="1">
    <citation type="submission" date="2014-09" db="EMBL/GenBank/DDBJ databases">
        <authorList>
            <person name="Magalhaes I.L.F."/>
            <person name="Oliveira U."/>
            <person name="Santos F.R."/>
            <person name="Vidigal T.H.D.A."/>
            <person name="Brescovit A.D."/>
            <person name="Santos A.J."/>
        </authorList>
    </citation>
    <scope>NUCLEOTIDE SEQUENCE</scope>
    <source>
        <tissue evidence="2">Shoot tissue taken approximately 20 cm above the soil surface</tissue>
    </source>
</reference>
<protein>
    <submittedName>
        <fullName evidence="2">Uncharacterized protein</fullName>
    </submittedName>
</protein>
<reference evidence="2" key="2">
    <citation type="journal article" date="2015" name="Data Brief">
        <title>Shoot transcriptome of the giant reed, Arundo donax.</title>
        <authorList>
            <person name="Barrero R.A."/>
            <person name="Guerrero F.D."/>
            <person name="Moolhuijzen P."/>
            <person name="Goolsby J.A."/>
            <person name="Tidwell J."/>
            <person name="Bellgard S.E."/>
            <person name="Bellgard M.I."/>
        </authorList>
    </citation>
    <scope>NUCLEOTIDE SEQUENCE</scope>
    <source>
        <tissue evidence="2">Shoot tissue taken approximately 20 cm above the soil surface</tissue>
    </source>
</reference>
<feature type="region of interest" description="Disordered" evidence="1">
    <location>
        <begin position="1"/>
        <end position="37"/>
    </location>
</feature>
<proteinExistence type="predicted"/>
<accession>A0A0A9A803</accession>
<feature type="compositionally biased region" description="Basic residues" evidence="1">
    <location>
        <begin position="14"/>
        <end position="30"/>
    </location>
</feature>
<organism evidence="2">
    <name type="scientific">Arundo donax</name>
    <name type="common">Giant reed</name>
    <name type="synonym">Donax arundinaceus</name>
    <dbReference type="NCBI Taxonomy" id="35708"/>
    <lineage>
        <taxon>Eukaryota</taxon>
        <taxon>Viridiplantae</taxon>
        <taxon>Streptophyta</taxon>
        <taxon>Embryophyta</taxon>
        <taxon>Tracheophyta</taxon>
        <taxon>Spermatophyta</taxon>
        <taxon>Magnoliopsida</taxon>
        <taxon>Liliopsida</taxon>
        <taxon>Poales</taxon>
        <taxon>Poaceae</taxon>
        <taxon>PACMAD clade</taxon>
        <taxon>Arundinoideae</taxon>
        <taxon>Arundineae</taxon>
        <taxon>Arundo</taxon>
    </lineage>
</organism>
<dbReference type="EMBL" id="GBRH01250679">
    <property type="protein sequence ID" value="JAD47216.1"/>
    <property type="molecule type" value="Transcribed_RNA"/>
</dbReference>
<name>A0A0A9A803_ARUDO</name>
<sequence>MSALVRGPSVSPARRNRRSSVSPHPRRGRHRDVGGHELRVERAIKEVGGSAKYLAHTRTNYGTGACS</sequence>